<dbReference type="AlphaFoldDB" id="A0A1X7HU88"/>
<dbReference type="InterPro" id="IPR013702">
    <property type="entry name" value="FIST_domain_N"/>
</dbReference>
<dbReference type="PANTHER" id="PTHR40252:SF2">
    <property type="entry name" value="BLR0328 PROTEIN"/>
    <property type="match status" value="1"/>
</dbReference>
<evidence type="ECO:0000313" key="4">
    <source>
        <dbReference type="EMBL" id="SMF92161.1"/>
    </source>
</evidence>
<feature type="region of interest" description="Disordered" evidence="1">
    <location>
        <begin position="1"/>
        <end position="72"/>
    </location>
</feature>
<dbReference type="Proteomes" id="UP000192936">
    <property type="component" value="Unassembled WGS sequence"/>
</dbReference>
<feature type="domain" description="FIST" evidence="2">
    <location>
        <begin position="84"/>
        <end position="291"/>
    </location>
</feature>
<accession>A0A1X7HU88</accession>
<dbReference type="SMART" id="SM01204">
    <property type="entry name" value="FIST_C"/>
    <property type="match status" value="1"/>
</dbReference>
<dbReference type="STRING" id="286727.SAMN02982917_0502"/>
<organism evidence="4 5">
    <name type="scientific">Azospirillum oryzae</name>
    <dbReference type="NCBI Taxonomy" id="286727"/>
    <lineage>
        <taxon>Bacteria</taxon>
        <taxon>Pseudomonadati</taxon>
        <taxon>Pseudomonadota</taxon>
        <taxon>Alphaproteobacteria</taxon>
        <taxon>Rhodospirillales</taxon>
        <taxon>Azospirillaceae</taxon>
        <taxon>Azospirillum</taxon>
    </lineage>
</organism>
<protein>
    <submittedName>
        <fullName evidence="4">Uncharacterized conserved protein, contains FIST_N domain</fullName>
    </submittedName>
</protein>
<name>A0A1X7HU88_9PROT</name>
<dbReference type="NCBIfam" id="NF041558">
    <property type="entry name" value="NosP"/>
    <property type="match status" value="1"/>
</dbReference>
<reference evidence="4 5" key="1">
    <citation type="submission" date="2017-04" db="EMBL/GenBank/DDBJ databases">
        <authorList>
            <person name="Afonso C.L."/>
            <person name="Miller P.J."/>
            <person name="Scott M.A."/>
            <person name="Spackman E."/>
            <person name="Goraichik I."/>
            <person name="Dimitrov K.M."/>
            <person name="Suarez D.L."/>
            <person name="Swayne D.E."/>
        </authorList>
    </citation>
    <scope>NUCLEOTIDE SEQUENCE [LARGE SCALE GENOMIC DNA]</scope>
    <source>
        <strain evidence="4 5">A2P</strain>
    </source>
</reference>
<dbReference type="Pfam" id="PF08495">
    <property type="entry name" value="FIST"/>
    <property type="match status" value="1"/>
</dbReference>
<gene>
    <name evidence="4" type="ORF">SAMN02982917_0502</name>
</gene>
<dbReference type="InterPro" id="IPR019494">
    <property type="entry name" value="FIST_C"/>
</dbReference>
<evidence type="ECO:0000256" key="1">
    <source>
        <dbReference type="SAM" id="MobiDB-lite"/>
    </source>
</evidence>
<dbReference type="PANTHER" id="PTHR40252">
    <property type="entry name" value="BLR0328 PROTEIN"/>
    <property type="match status" value="1"/>
</dbReference>
<dbReference type="Pfam" id="PF10442">
    <property type="entry name" value="FIST_C"/>
    <property type="match status" value="1"/>
</dbReference>
<evidence type="ECO:0000313" key="5">
    <source>
        <dbReference type="Proteomes" id="UP000192936"/>
    </source>
</evidence>
<evidence type="ECO:0000259" key="3">
    <source>
        <dbReference type="SMART" id="SM01204"/>
    </source>
</evidence>
<sequence length="437" mass="46951">MSSFTGPRIGLARRHPWSTLAGSHPRTEREAQAASMSTREISADGPSADGPVKPAPGDGMPRAVTHAERPDEAARELRAGLGEAALELVVVFCAPSYDRDALADALAREFGMVPVIGCTTAGEIGPGGYTTNALVAVGFPSEDFCIVTALVDHVDRFEIADSTAIARSLLSRRDRAMASRPVPLGEDARSFAMLLIDGLSMSEETVVSALHNALIDIPLFGASAGDDLHFERTFVLHEGAFHPNAAVVTLFTTNRPFTVFRTQHFVSSDRKMVVTGADPQHRIVHEINAEPAGREYARLVGLEGEPLTPMIFAAHPVVVRVGGQYHVRSIQKVNDDESLTFFCAIDEGIVLTVAEGVDPVSNFDGLIAGIEEEVGAPDLILGCDCILRRLEMEQRQLNAVMSERLARNRVVGFCAYGEQVNGMHVNQTFTGVAIGGR</sequence>
<feature type="domain" description="FIST C-domain" evidence="3">
    <location>
        <begin position="292"/>
        <end position="422"/>
    </location>
</feature>
<dbReference type="EMBL" id="FXAK01000010">
    <property type="protein sequence ID" value="SMF92161.1"/>
    <property type="molecule type" value="Genomic_DNA"/>
</dbReference>
<proteinExistence type="predicted"/>
<dbReference type="SMART" id="SM00897">
    <property type="entry name" value="FIST"/>
    <property type="match status" value="1"/>
</dbReference>
<evidence type="ECO:0000259" key="2">
    <source>
        <dbReference type="SMART" id="SM00897"/>
    </source>
</evidence>